<dbReference type="OrthoDB" id="9797357at2"/>
<protein>
    <submittedName>
        <fullName evidence="1">Uncharacterized protein</fullName>
    </submittedName>
</protein>
<accession>A0A2S5TB01</accession>
<evidence type="ECO:0000313" key="1">
    <source>
        <dbReference type="EMBL" id="PPE72169.1"/>
    </source>
</evidence>
<dbReference type="RefSeq" id="WP_104232129.1">
    <property type="nucleotide sequence ID" value="NZ_PSNW01000015.1"/>
</dbReference>
<comment type="caution">
    <text evidence="1">The sequence shown here is derived from an EMBL/GenBank/DDBJ whole genome shotgun (WGS) entry which is preliminary data.</text>
</comment>
<organism evidence="1 2">
    <name type="scientific">Solimonas fluminis</name>
    <dbReference type="NCBI Taxonomy" id="2086571"/>
    <lineage>
        <taxon>Bacteria</taxon>
        <taxon>Pseudomonadati</taxon>
        <taxon>Pseudomonadota</taxon>
        <taxon>Gammaproteobacteria</taxon>
        <taxon>Nevskiales</taxon>
        <taxon>Nevskiaceae</taxon>
        <taxon>Solimonas</taxon>
    </lineage>
</organism>
<proteinExistence type="predicted"/>
<dbReference type="Proteomes" id="UP000238220">
    <property type="component" value="Unassembled WGS sequence"/>
</dbReference>
<sequence length="317" mass="33591">MSIEATQFTSASLPEAERREAGRIAQGITAAVVKGLLHRADPKAFAISADVDTLENQAAAAVRSIDAQTFEHMRPKLQQLAADTAKVQKLTGVAVPELKKSNAIIFKPAALPQGAVPRSGSAPQKYRRLDLNLRKLHCVDETNGGVFSPEDGTDDMVLGAIRIGASGNVDYTKAIVAGEFAHDNTYRNFGELPFGSVSLRTTPGYPKTFYWIFQLVESDSDDAEVAAGITSALRTVVTMVAGMVGGAGIGAIAGAVVDAIGMIIGLFIDDDVFSPYGVAIRLNSENDLGSDGVRDEHTGNISAHGGTYRIGYRLRLV</sequence>
<dbReference type="AlphaFoldDB" id="A0A2S5TB01"/>
<name>A0A2S5TB01_9GAMM</name>
<evidence type="ECO:0000313" key="2">
    <source>
        <dbReference type="Proteomes" id="UP000238220"/>
    </source>
</evidence>
<gene>
    <name evidence="1" type="ORF">C3942_19945</name>
</gene>
<reference evidence="1 2" key="1">
    <citation type="submission" date="2018-02" db="EMBL/GenBank/DDBJ databases">
        <title>Genome sequencing of Solimonas sp. HR-BB.</title>
        <authorList>
            <person name="Lee Y."/>
            <person name="Jeon C.O."/>
        </authorList>
    </citation>
    <scope>NUCLEOTIDE SEQUENCE [LARGE SCALE GENOMIC DNA]</scope>
    <source>
        <strain evidence="1 2">HR-BB</strain>
    </source>
</reference>
<dbReference type="EMBL" id="PSNW01000015">
    <property type="protein sequence ID" value="PPE72169.1"/>
    <property type="molecule type" value="Genomic_DNA"/>
</dbReference>
<keyword evidence="2" id="KW-1185">Reference proteome</keyword>